<gene>
    <name evidence="1" type="ORF">Patl1_05174</name>
</gene>
<comment type="caution">
    <text evidence="1">The sequence shown here is derived from an EMBL/GenBank/DDBJ whole genome shotgun (WGS) entry which is preliminary data.</text>
</comment>
<name>A0ACC1BRH3_9ROSI</name>
<accession>A0ACC1BRH3</accession>
<dbReference type="EMBL" id="CM047899">
    <property type="protein sequence ID" value="KAJ0101783.1"/>
    <property type="molecule type" value="Genomic_DNA"/>
</dbReference>
<sequence length="55" mass="6004">MYVGGSVWASDWCPRVLERPDSHSKCEFIAVATHAPASYYHQVGAPLTGRGSIQI</sequence>
<protein>
    <submittedName>
        <fullName evidence="1">Uncharacterized protein</fullName>
    </submittedName>
</protein>
<proteinExistence type="predicted"/>
<evidence type="ECO:0000313" key="1">
    <source>
        <dbReference type="EMBL" id="KAJ0101783.1"/>
    </source>
</evidence>
<reference evidence="2" key="1">
    <citation type="journal article" date="2023" name="G3 (Bethesda)">
        <title>Genome assembly and association tests identify interacting loci associated with vigor, precocity, and sex in interspecific pistachio rootstocks.</title>
        <authorList>
            <person name="Palmer W."/>
            <person name="Jacygrad E."/>
            <person name="Sagayaradj S."/>
            <person name="Cavanaugh K."/>
            <person name="Han R."/>
            <person name="Bertier L."/>
            <person name="Beede B."/>
            <person name="Kafkas S."/>
            <person name="Golino D."/>
            <person name="Preece J."/>
            <person name="Michelmore R."/>
        </authorList>
    </citation>
    <scope>NUCLEOTIDE SEQUENCE [LARGE SCALE GENOMIC DNA]</scope>
</reference>
<dbReference type="Proteomes" id="UP001164250">
    <property type="component" value="Chromosome 3"/>
</dbReference>
<evidence type="ECO:0000313" key="2">
    <source>
        <dbReference type="Proteomes" id="UP001164250"/>
    </source>
</evidence>
<organism evidence="1 2">
    <name type="scientific">Pistacia atlantica</name>
    <dbReference type="NCBI Taxonomy" id="434234"/>
    <lineage>
        <taxon>Eukaryota</taxon>
        <taxon>Viridiplantae</taxon>
        <taxon>Streptophyta</taxon>
        <taxon>Embryophyta</taxon>
        <taxon>Tracheophyta</taxon>
        <taxon>Spermatophyta</taxon>
        <taxon>Magnoliopsida</taxon>
        <taxon>eudicotyledons</taxon>
        <taxon>Gunneridae</taxon>
        <taxon>Pentapetalae</taxon>
        <taxon>rosids</taxon>
        <taxon>malvids</taxon>
        <taxon>Sapindales</taxon>
        <taxon>Anacardiaceae</taxon>
        <taxon>Pistacia</taxon>
    </lineage>
</organism>
<keyword evidence="2" id="KW-1185">Reference proteome</keyword>